<dbReference type="RefSeq" id="XP_033531003.1">
    <property type="nucleotide sequence ID" value="XM_033674027.1"/>
</dbReference>
<accession>A0A6G1FUK5</accession>
<reference evidence="4" key="3">
    <citation type="submission" date="2025-04" db="UniProtKB">
        <authorList>
            <consortium name="RefSeq"/>
        </authorList>
    </citation>
    <scope>IDENTIFICATION</scope>
    <source>
        <strain evidence="4">CBS 781.70</strain>
    </source>
</reference>
<feature type="compositionally biased region" description="Low complexity" evidence="1">
    <location>
        <begin position="110"/>
        <end position="123"/>
    </location>
</feature>
<keyword evidence="3" id="KW-1185">Reference proteome</keyword>
<dbReference type="Proteomes" id="UP000504638">
    <property type="component" value="Unplaced"/>
</dbReference>
<feature type="compositionally biased region" description="Polar residues" evidence="1">
    <location>
        <begin position="228"/>
        <end position="262"/>
    </location>
</feature>
<gene>
    <name evidence="2 4" type="ORF">P152DRAFT_161950</name>
</gene>
<feature type="compositionally biased region" description="Low complexity" evidence="1">
    <location>
        <begin position="192"/>
        <end position="227"/>
    </location>
</feature>
<reference evidence="2 4" key="1">
    <citation type="submission" date="2020-01" db="EMBL/GenBank/DDBJ databases">
        <authorList>
            <consortium name="DOE Joint Genome Institute"/>
            <person name="Haridas S."/>
            <person name="Albert R."/>
            <person name="Binder M."/>
            <person name="Bloem J."/>
            <person name="Labutti K."/>
            <person name="Salamov A."/>
            <person name="Andreopoulos B."/>
            <person name="Baker S.E."/>
            <person name="Barry K."/>
            <person name="Bills G."/>
            <person name="Bluhm B.H."/>
            <person name="Cannon C."/>
            <person name="Castanera R."/>
            <person name="Culley D.E."/>
            <person name="Daum C."/>
            <person name="Ezra D."/>
            <person name="Gonzalez J.B."/>
            <person name="Henrissat B."/>
            <person name="Kuo A."/>
            <person name="Liang C."/>
            <person name="Lipzen A."/>
            <person name="Lutzoni F."/>
            <person name="Magnuson J."/>
            <person name="Mondo S."/>
            <person name="Nolan M."/>
            <person name="Ohm R."/>
            <person name="Pangilinan J."/>
            <person name="Park H.-J."/>
            <person name="Ramirez L."/>
            <person name="Alfaro M."/>
            <person name="Sun H."/>
            <person name="Tritt A."/>
            <person name="Yoshinaga Y."/>
            <person name="Zwiers L.-H."/>
            <person name="Turgeon B.G."/>
            <person name="Goodwin S.B."/>
            <person name="Spatafora J.W."/>
            <person name="Crous P.W."/>
            <person name="Grigoriev I.V."/>
        </authorList>
    </citation>
    <scope>NUCLEOTIDE SEQUENCE</scope>
    <source>
        <strain evidence="2 4">CBS 781.70</strain>
    </source>
</reference>
<organism evidence="2">
    <name type="scientific">Eremomyces bilateralis CBS 781.70</name>
    <dbReference type="NCBI Taxonomy" id="1392243"/>
    <lineage>
        <taxon>Eukaryota</taxon>
        <taxon>Fungi</taxon>
        <taxon>Dikarya</taxon>
        <taxon>Ascomycota</taxon>
        <taxon>Pezizomycotina</taxon>
        <taxon>Dothideomycetes</taxon>
        <taxon>Dothideomycetes incertae sedis</taxon>
        <taxon>Eremomycetales</taxon>
        <taxon>Eremomycetaceae</taxon>
        <taxon>Eremomyces</taxon>
    </lineage>
</organism>
<protein>
    <submittedName>
        <fullName evidence="2 4">Uncharacterized protein</fullName>
    </submittedName>
</protein>
<sequence>MFIQVHCTVEPLVGCELPRSANTTSIPTSSVNTTKMSSTTQTSVEFSSPPSVVAVNGDMEIVPLQPVSIFSTAPGFTFVDPSGNPKLTVPPSVIFVTTLVDDLRTTSSIISSQPSASTTSSTEPESRTPVVDSSRSSSSSSSFSSSFAARESSGISTTPTQLRTSVSATVPSASSPPSRSQSAFHQPPVRDSTGSSDKSAASSPSGRSPTGSAASSAPTSPIPKSSPQAPQILSPSQVGQPLLSSSANARPTQSPSRSSQLSLAKPAPFTSLPGVEYVTTTMFTTVSALAPNSTSEPSAPLAVSSSAVSSLPLFSLPDVVYETTTLYTTVSALAPNSTSALTPSFSLLDVVYETTTLYTTIRTPRPSPSQPSSNSTVIQPDAKSTPHQRVPLASTSISSQPQLTEIPTGFRTFTLPQPTVDIVPPALVIRPIPSEELQRPPVASSV</sequence>
<evidence type="ECO:0000313" key="3">
    <source>
        <dbReference type="Proteomes" id="UP000504638"/>
    </source>
</evidence>
<feature type="region of interest" description="Disordered" evidence="1">
    <location>
        <begin position="110"/>
        <end position="265"/>
    </location>
</feature>
<reference evidence="4" key="2">
    <citation type="submission" date="2020-04" db="EMBL/GenBank/DDBJ databases">
        <authorList>
            <consortium name="NCBI Genome Project"/>
        </authorList>
    </citation>
    <scope>NUCLEOTIDE SEQUENCE</scope>
    <source>
        <strain evidence="4">CBS 781.70</strain>
    </source>
</reference>
<feature type="compositionally biased region" description="Low complexity" evidence="1">
    <location>
        <begin position="163"/>
        <end position="180"/>
    </location>
</feature>
<evidence type="ECO:0000313" key="2">
    <source>
        <dbReference type="EMBL" id="KAF1809372.1"/>
    </source>
</evidence>
<feature type="region of interest" description="Disordered" evidence="1">
    <location>
        <begin position="361"/>
        <end position="398"/>
    </location>
</feature>
<evidence type="ECO:0000256" key="1">
    <source>
        <dbReference type="SAM" id="MobiDB-lite"/>
    </source>
</evidence>
<evidence type="ECO:0000313" key="4">
    <source>
        <dbReference type="RefSeq" id="XP_033531003.1"/>
    </source>
</evidence>
<dbReference type="AlphaFoldDB" id="A0A6G1FUK5"/>
<name>A0A6G1FUK5_9PEZI</name>
<dbReference type="GeneID" id="54414597"/>
<proteinExistence type="predicted"/>
<feature type="compositionally biased region" description="Low complexity" evidence="1">
    <location>
        <begin position="361"/>
        <end position="376"/>
    </location>
</feature>
<dbReference type="EMBL" id="ML975173">
    <property type="protein sequence ID" value="KAF1809372.1"/>
    <property type="molecule type" value="Genomic_DNA"/>
</dbReference>
<feature type="compositionally biased region" description="Low complexity" evidence="1">
    <location>
        <begin position="133"/>
        <end position="153"/>
    </location>
</feature>